<evidence type="ECO:0000256" key="3">
    <source>
        <dbReference type="ARBA" id="ARBA00023163"/>
    </source>
</evidence>
<dbReference type="PANTHER" id="PTHR33204">
    <property type="entry name" value="TRANSCRIPTIONAL REGULATOR, MARR FAMILY"/>
    <property type="match status" value="1"/>
</dbReference>
<dbReference type="EMBL" id="JACYXC010000001">
    <property type="protein sequence ID" value="MBH5334626.1"/>
    <property type="molecule type" value="Genomic_DNA"/>
</dbReference>
<dbReference type="RefSeq" id="WP_197988293.1">
    <property type="nucleotide sequence ID" value="NZ_JACYXC010000001.1"/>
</dbReference>
<keyword evidence="7" id="KW-1185">Reference proteome</keyword>
<feature type="domain" description="HTH hxlR-type" evidence="5">
    <location>
        <begin position="9"/>
        <end position="105"/>
    </location>
</feature>
<evidence type="ECO:0000256" key="4">
    <source>
        <dbReference type="SAM" id="MobiDB-lite"/>
    </source>
</evidence>
<dbReference type="SUPFAM" id="SSF55718">
    <property type="entry name" value="SCP-like"/>
    <property type="match status" value="1"/>
</dbReference>
<reference evidence="6 7" key="1">
    <citation type="submission" date="2020-09" db="EMBL/GenBank/DDBJ databases">
        <title>Biosynthesis of the nuclear factor of activated T cells inhibitor NFAT-133 and its congeners in Streptomyces pactum.</title>
        <authorList>
            <person name="Zhou W."/>
            <person name="Posri P."/>
            <person name="Abugrain M.E."/>
            <person name="Weisberg A.J."/>
            <person name="Chang J.H."/>
            <person name="Mahmud T."/>
        </authorList>
    </citation>
    <scope>NUCLEOTIDE SEQUENCE [LARGE SCALE GENOMIC DNA]</scope>
    <source>
        <strain evidence="6 7">ATCC 27456</strain>
    </source>
</reference>
<dbReference type="InterPro" id="IPR002577">
    <property type="entry name" value="HTH_HxlR"/>
</dbReference>
<proteinExistence type="predicted"/>
<feature type="region of interest" description="Disordered" evidence="4">
    <location>
        <begin position="144"/>
        <end position="173"/>
    </location>
</feature>
<dbReference type="SUPFAM" id="SSF46785">
    <property type="entry name" value="Winged helix' DNA-binding domain"/>
    <property type="match status" value="1"/>
</dbReference>
<keyword evidence="2" id="KW-0238">DNA-binding</keyword>
<name>A0ABS0NHF8_9ACTN</name>
<dbReference type="InterPro" id="IPR036527">
    <property type="entry name" value="SCP2_sterol-bd_dom_sf"/>
</dbReference>
<dbReference type="Proteomes" id="UP000807371">
    <property type="component" value="Unassembled WGS sequence"/>
</dbReference>
<protein>
    <submittedName>
        <fullName evidence="6">Helix-turn-helix transcriptional regulator</fullName>
    </submittedName>
</protein>
<dbReference type="InterPro" id="IPR036390">
    <property type="entry name" value="WH_DNA-bd_sf"/>
</dbReference>
<evidence type="ECO:0000313" key="6">
    <source>
        <dbReference type="EMBL" id="MBH5334626.1"/>
    </source>
</evidence>
<dbReference type="PROSITE" id="PS51118">
    <property type="entry name" value="HTH_HXLR"/>
    <property type="match status" value="1"/>
</dbReference>
<sequence>MAGRGIEYCPVTAAVEAVGDRWTLLVLRELLLGSCRFNDIHRGLPGISRTLLSTRLRRMQAHGLVVRETDDGGRPRYRLTPAGAELEPVVWQLGDWARRRLLGDIAQDQLDGCRLLWRLRQFVRRGSLPERRVVVEFVFPGAPGGPNAPSRSSAPSAPSAPGASDEPGGPGERGWLVLAPEDVSACRRPPGHDSDLWVTADLGALHRVVAGTLTLRAAARDGLVRIDGDPALVAGFPSWFAWRTPR</sequence>
<dbReference type="Pfam" id="PF01638">
    <property type="entry name" value="HxlR"/>
    <property type="match status" value="1"/>
</dbReference>
<feature type="compositionally biased region" description="Low complexity" evidence="4">
    <location>
        <begin position="145"/>
        <end position="167"/>
    </location>
</feature>
<keyword evidence="3" id="KW-0804">Transcription</keyword>
<gene>
    <name evidence="6" type="ORF">IHE55_07345</name>
</gene>
<dbReference type="InterPro" id="IPR036388">
    <property type="entry name" value="WH-like_DNA-bd_sf"/>
</dbReference>
<organism evidence="6 7">
    <name type="scientific">Streptomyces pactum</name>
    <dbReference type="NCBI Taxonomy" id="68249"/>
    <lineage>
        <taxon>Bacteria</taxon>
        <taxon>Bacillati</taxon>
        <taxon>Actinomycetota</taxon>
        <taxon>Actinomycetes</taxon>
        <taxon>Kitasatosporales</taxon>
        <taxon>Streptomycetaceae</taxon>
        <taxon>Streptomyces</taxon>
    </lineage>
</organism>
<evidence type="ECO:0000256" key="1">
    <source>
        <dbReference type="ARBA" id="ARBA00023015"/>
    </source>
</evidence>
<keyword evidence="1" id="KW-0805">Transcription regulation</keyword>
<comment type="caution">
    <text evidence="6">The sequence shown here is derived from an EMBL/GenBank/DDBJ whole genome shotgun (WGS) entry which is preliminary data.</text>
</comment>
<dbReference type="PANTHER" id="PTHR33204:SF18">
    <property type="entry name" value="TRANSCRIPTIONAL REGULATORY PROTEIN"/>
    <property type="match status" value="1"/>
</dbReference>
<evidence type="ECO:0000313" key="7">
    <source>
        <dbReference type="Proteomes" id="UP000807371"/>
    </source>
</evidence>
<evidence type="ECO:0000259" key="5">
    <source>
        <dbReference type="PROSITE" id="PS51118"/>
    </source>
</evidence>
<accession>A0ABS0NHF8</accession>
<evidence type="ECO:0000256" key="2">
    <source>
        <dbReference type="ARBA" id="ARBA00023125"/>
    </source>
</evidence>
<dbReference type="Gene3D" id="1.10.10.10">
    <property type="entry name" value="Winged helix-like DNA-binding domain superfamily/Winged helix DNA-binding domain"/>
    <property type="match status" value="1"/>
</dbReference>